<dbReference type="Pfam" id="PF00389">
    <property type="entry name" value="2-Hacid_dh"/>
    <property type="match status" value="1"/>
</dbReference>
<reference evidence="7 8" key="1">
    <citation type="submission" date="2017-03" db="EMBL/GenBank/DDBJ databases">
        <title>Foreign affairs: Plasmid Transfer between Roseobacters and Rhizobia.</title>
        <authorList>
            <person name="Bartling P."/>
            <person name="Bunk B."/>
            <person name="Overmann J."/>
            <person name="Brinkmann H."/>
            <person name="Petersen J."/>
        </authorList>
    </citation>
    <scope>NUCLEOTIDE SEQUENCE [LARGE SCALE GENOMIC DNA]</scope>
    <source>
        <strain evidence="7 8">MACL11</strain>
        <plasmid evidence="8">Plasmid pmm593</plasmid>
    </source>
</reference>
<dbReference type="SUPFAM" id="SSF52283">
    <property type="entry name" value="Formate/glycerate dehydrogenase catalytic domain-like"/>
    <property type="match status" value="1"/>
</dbReference>
<name>A0A1U9Z8J1_9HYPH</name>
<keyword evidence="7" id="KW-0614">Plasmid</keyword>
<keyword evidence="3" id="KW-0520">NAD</keyword>
<feature type="domain" description="D-isomer specific 2-hydroxyacid dehydrogenase catalytic" evidence="5">
    <location>
        <begin position="42"/>
        <end position="326"/>
    </location>
</feature>
<dbReference type="AlphaFoldDB" id="A0A1U9Z8J1"/>
<dbReference type="InterPro" id="IPR006140">
    <property type="entry name" value="D-isomer_DH_NAD-bd"/>
</dbReference>
<dbReference type="EC" id="1.1.1.29" evidence="7"/>
<dbReference type="EMBL" id="CP020331">
    <property type="protein sequence ID" value="AQZ53966.1"/>
    <property type="molecule type" value="Genomic_DNA"/>
</dbReference>
<evidence type="ECO:0000259" key="6">
    <source>
        <dbReference type="Pfam" id="PF02826"/>
    </source>
</evidence>
<dbReference type="Gene3D" id="3.40.50.720">
    <property type="entry name" value="NAD(P)-binding Rossmann-like Domain"/>
    <property type="match status" value="2"/>
</dbReference>
<dbReference type="PANTHER" id="PTHR42789:SF1">
    <property type="entry name" value="D-ISOMER SPECIFIC 2-HYDROXYACID DEHYDROGENASE FAMILY PROTEIN (AFU_ORTHOLOGUE AFUA_6G10090)"/>
    <property type="match status" value="1"/>
</dbReference>
<dbReference type="PANTHER" id="PTHR42789">
    <property type="entry name" value="D-ISOMER SPECIFIC 2-HYDROXYACID DEHYDROGENASE FAMILY PROTEIN (AFU_ORTHOLOGUE AFUA_6G10090)"/>
    <property type="match status" value="1"/>
</dbReference>
<evidence type="ECO:0000256" key="1">
    <source>
        <dbReference type="ARBA" id="ARBA00005854"/>
    </source>
</evidence>
<dbReference type="GO" id="GO:0006564">
    <property type="term" value="P:L-serine biosynthetic process"/>
    <property type="evidence" value="ECO:0007669"/>
    <property type="project" value="UniProtKB-ARBA"/>
</dbReference>
<dbReference type="Proteomes" id="UP000191135">
    <property type="component" value="Plasmid pMM593"/>
</dbReference>
<dbReference type="eggNOG" id="COG0111">
    <property type="taxonomic scope" value="Bacteria"/>
</dbReference>
<dbReference type="SUPFAM" id="SSF51735">
    <property type="entry name" value="NAD(P)-binding Rossmann-fold domains"/>
    <property type="match status" value="1"/>
</dbReference>
<gene>
    <name evidence="7" type="primary">hprA_2</name>
    <name evidence="7" type="ORF">Mame_04674</name>
</gene>
<dbReference type="InterPro" id="IPR050857">
    <property type="entry name" value="D-2-hydroxyacid_DH"/>
</dbReference>
<keyword evidence="2 4" id="KW-0560">Oxidoreductase</keyword>
<accession>A0A1U9Z8J1</accession>
<evidence type="ECO:0000313" key="8">
    <source>
        <dbReference type="Proteomes" id="UP000191135"/>
    </source>
</evidence>
<evidence type="ECO:0000256" key="2">
    <source>
        <dbReference type="ARBA" id="ARBA00023002"/>
    </source>
</evidence>
<dbReference type="CDD" id="cd12167">
    <property type="entry name" value="2-Hacid_dh_8"/>
    <property type="match status" value="1"/>
</dbReference>
<dbReference type="InterPro" id="IPR036291">
    <property type="entry name" value="NAD(P)-bd_dom_sf"/>
</dbReference>
<dbReference type="GO" id="GO:0047545">
    <property type="term" value="F:(S)-2-hydroxyglutarate dehydrogenase activity"/>
    <property type="evidence" value="ECO:0007669"/>
    <property type="project" value="UniProtKB-ARBA"/>
</dbReference>
<dbReference type="GO" id="GO:0004617">
    <property type="term" value="F:phosphoglycerate dehydrogenase activity"/>
    <property type="evidence" value="ECO:0007669"/>
    <property type="project" value="UniProtKB-ARBA"/>
</dbReference>
<dbReference type="GO" id="GO:0008465">
    <property type="term" value="F:hydroxypyruvate reductase (NADH) activity"/>
    <property type="evidence" value="ECO:0007669"/>
    <property type="project" value="UniProtKB-EC"/>
</dbReference>
<evidence type="ECO:0000259" key="5">
    <source>
        <dbReference type="Pfam" id="PF00389"/>
    </source>
</evidence>
<comment type="similarity">
    <text evidence="1 4">Belongs to the D-isomer specific 2-hydroxyacid dehydrogenase family.</text>
</comment>
<proteinExistence type="inferred from homology"/>
<protein>
    <submittedName>
        <fullName evidence="7">Glycerate dehydrogenase</fullName>
        <ecNumber evidence="7">1.1.1.29</ecNumber>
    </submittedName>
</protein>
<evidence type="ECO:0000256" key="3">
    <source>
        <dbReference type="ARBA" id="ARBA00023027"/>
    </source>
</evidence>
<dbReference type="InterPro" id="IPR006139">
    <property type="entry name" value="D-isomer_2_OHA_DH_cat_dom"/>
</dbReference>
<dbReference type="Pfam" id="PF02826">
    <property type="entry name" value="2-Hacid_dh_C"/>
    <property type="match status" value="1"/>
</dbReference>
<dbReference type="FunFam" id="3.40.50.720:FF:000041">
    <property type="entry name" value="D-3-phosphoglycerate dehydrogenase"/>
    <property type="match status" value="1"/>
</dbReference>
<evidence type="ECO:0000256" key="4">
    <source>
        <dbReference type="RuleBase" id="RU003719"/>
    </source>
</evidence>
<sequence length="335" mass="36557">MRPRISFAMAAEKTQHVFDERLFDRLARHCEILSRTPMEDFSTVQARELLAETDILITGWGSPYVGEEVLRLAPGLRLIAHAAGTVKYTIGEAVYAAGIAVTHAAAANAVPVAEYTLAAIIFANKRVFELSDIYRHDRGRTATWALMSEPIGNYRRTVGLIGASHIGRKVAKLLEMLDVDVLLHDPYVTAEDPVAAKARLVDLDTLLRKSDTISLHAPALPATRHMIGAAEFARMRDGATFINTARGMLVDHEAMIGELQSGRISAILDVTAPEVLEAGSPLYTLPNVFLTPHVAGAAGLERLRLGEMAVSEIERFVSGRPLEHAIQPELLERSA</sequence>
<dbReference type="GO" id="GO:0051287">
    <property type="term" value="F:NAD binding"/>
    <property type="evidence" value="ECO:0007669"/>
    <property type="project" value="InterPro"/>
</dbReference>
<organism evidence="7 8">
    <name type="scientific">Martelella mediterranea DSM 17316</name>
    <dbReference type="NCBI Taxonomy" id="1122214"/>
    <lineage>
        <taxon>Bacteria</taxon>
        <taxon>Pseudomonadati</taxon>
        <taxon>Pseudomonadota</taxon>
        <taxon>Alphaproteobacteria</taxon>
        <taxon>Hyphomicrobiales</taxon>
        <taxon>Aurantimonadaceae</taxon>
        <taxon>Martelella</taxon>
    </lineage>
</organism>
<dbReference type="KEGG" id="mmed:Mame_04674"/>
<geneLocation type="plasmid" evidence="8">
    <name>pmm593</name>
</geneLocation>
<feature type="domain" description="D-isomer specific 2-hydroxyacid dehydrogenase NAD-binding" evidence="6">
    <location>
        <begin position="140"/>
        <end position="295"/>
    </location>
</feature>
<evidence type="ECO:0000313" key="7">
    <source>
        <dbReference type="EMBL" id="AQZ53966.1"/>
    </source>
</evidence>
<keyword evidence="8" id="KW-1185">Reference proteome</keyword>